<dbReference type="PROSITE" id="PS51257">
    <property type="entry name" value="PROKAR_LIPOPROTEIN"/>
    <property type="match status" value="1"/>
</dbReference>
<keyword evidence="3" id="KW-0175">Coiled coil</keyword>
<comment type="similarity">
    <text evidence="2">Belongs to the membrane fusion protein (MFP) (TC 8.A.1) family.</text>
</comment>
<dbReference type="Gene3D" id="2.40.30.170">
    <property type="match status" value="1"/>
</dbReference>
<dbReference type="Proteomes" id="UP001248581">
    <property type="component" value="Chromosome"/>
</dbReference>
<dbReference type="Pfam" id="PF25917">
    <property type="entry name" value="BSH_RND"/>
    <property type="match status" value="1"/>
</dbReference>
<dbReference type="Gene3D" id="2.40.50.100">
    <property type="match status" value="1"/>
</dbReference>
<sequence>MSVMKFVVPSFICILLIGCSEPTKQSAPKVTAPEVEVQTIALTEHGVSNRWPGKTQILSKSELSSQIRGIVVKNNFKEGASVKRGDVLIEIDPKPILARLETNKADVARAQIELDLAEKTYKASKQLVEEKVISELDAEKIKADTELAKVELLTAQSELLKTELRLKQSKITSPIDGVIGLNDINIGELIGPLQGNIIEVIANDKIEVYVQIDHKEHYQNMLVLKDKEPEEVRSIHIELPNGDVYEHEGKLDYIGTEASEGSGYVSYRVVFPNPDGLLVAGQNVYLIGRDIEKIHVVKIPLSAVQQDQSGRYVLIVNEANVAEKAYVELGNIDVSDVIITQGLNVGDTLITSGFLNVKVNQPVTVAK</sequence>
<organism evidence="6 7">
    <name type="scientific">Thalassotalea nanhaiensis</name>
    <dbReference type="NCBI Taxonomy" id="3065648"/>
    <lineage>
        <taxon>Bacteria</taxon>
        <taxon>Pseudomonadati</taxon>
        <taxon>Pseudomonadota</taxon>
        <taxon>Gammaproteobacteria</taxon>
        <taxon>Alteromonadales</taxon>
        <taxon>Colwelliaceae</taxon>
        <taxon>Thalassotalea</taxon>
    </lineage>
</organism>
<evidence type="ECO:0000313" key="6">
    <source>
        <dbReference type="EMBL" id="WNC67081.1"/>
    </source>
</evidence>
<evidence type="ECO:0000256" key="3">
    <source>
        <dbReference type="SAM" id="Coils"/>
    </source>
</evidence>
<dbReference type="InterPro" id="IPR058627">
    <property type="entry name" value="MdtA-like_C"/>
</dbReference>
<dbReference type="Pfam" id="PF25967">
    <property type="entry name" value="RND-MFP_C"/>
    <property type="match status" value="1"/>
</dbReference>
<dbReference type="InterPro" id="IPR058625">
    <property type="entry name" value="MdtA-like_BSH"/>
</dbReference>
<dbReference type="SUPFAM" id="SSF111369">
    <property type="entry name" value="HlyD-like secretion proteins"/>
    <property type="match status" value="1"/>
</dbReference>
<dbReference type="EMBL" id="CP134146">
    <property type="protein sequence ID" value="WNC67081.1"/>
    <property type="molecule type" value="Genomic_DNA"/>
</dbReference>
<gene>
    <name evidence="6" type="ORF">RI845_11155</name>
</gene>
<accession>A0ABY9TE48</accession>
<evidence type="ECO:0000259" key="4">
    <source>
        <dbReference type="Pfam" id="PF25917"/>
    </source>
</evidence>
<evidence type="ECO:0000256" key="2">
    <source>
        <dbReference type="ARBA" id="ARBA00009477"/>
    </source>
</evidence>
<protein>
    <submittedName>
        <fullName evidence="6">Efflux RND transporter periplasmic adaptor subunit</fullName>
    </submittedName>
</protein>
<dbReference type="NCBIfam" id="TIGR01730">
    <property type="entry name" value="RND_mfp"/>
    <property type="match status" value="1"/>
</dbReference>
<evidence type="ECO:0000256" key="1">
    <source>
        <dbReference type="ARBA" id="ARBA00004519"/>
    </source>
</evidence>
<proteinExistence type="inferred from homology"/>
<keyword evidence="7" id="KW-1185">Reference proteome</keyword>
<comment type="subcellular location">
    <subcellularLocation>
        <location evidence="1">Cell inner membrane</location>
        <topology evidence="1">Lipid-anchor</topology>
    </subcellularLocation>
</comment>
<dbReference type="Gene3D" id="1.10.287.470">
    <property type="entry name" value="Helix hairpin bin"/>
    <property type="match status" value="1"/>
</dbReference>
<evidence type="ECO:0000313" key="7">
    <source>
        <dbReference type="Proteomes" id="UP001248581"/>
    </source>
</evidence>
<dbReference type="PANTHER" id="PTHR30158">
    <property type="entry name" value="ACRA/E-RELATED COMPONENT OF DRUG EFFLUX TRANSPORTER"/>
    <property type="match status" value="1"/>
</dbReference>
<dbReference type="InterPro" id="IPR006143">
    <property type="entry name" value="RND_pump_MFP"/>
</dbReference>
<dbReference type="Gene3D" id="2.40.420.20">
    <property type="match status" value="1"/>
</dbReference>
<feature type="domain" description="Multidrug resistance protein MdtA-like C-terminal permuted SH3" evidence="5">
    <location>
        <begin position="296"/>
        <end position="353"/>
    </location>
</feature>
<dbReference type="RefSeq" id="WP_348386245.1">
    <property type="nucleotide sequence ID" value="NZ_CP134146.1"/>
</dbReference>
<feature type="coiled-coil region" evidence="3">
    <location>
        <begin position="100"/>
        <end position="127"/>
    </location>
</feature>
<name>A0ABY9TE48_9GAMM</name>
<feature type="domain" description="Multidrug resistance protein MdtA-like barrel-sandwich hybrid" evidence="4">
    <location>
        <begin position="61"/>
        <end position="191"/>
    </location>
</feature>
<evidence type="ECO:0000259" key="5">
    <source>
        <dbReference type="Pfam" id="PF25967"/>
    </source>
</evidence>
<reference evidence="7" key="1">
    <citation type="submission" date="2023-09" db="EMBL/GenBank/DDBJ databases">
        <authorList>
            <person name="Li S."/>
            <person name="Li X."/>
            <person name="Zhang C."/>
            <person name="Zhao Z."/>
        </authorList>
    </citation>
    <scope>NUCLEOTIDE SEQUENCE [LARGE SCALE GENOMIC DNA]</scope>
    <source>
        <strain evidence="7">SQ345</strain>
    </source>
</reference>